<sequence length="73" mass="7801">MAAARPLHWSPNSRVSVWDGVRLVAAAALEPEQAGQCLGLSTGARTSGFLFGAGCGWSRPLHWSPNSRVIVWV</sequence>
<evidence type="ECO:0000313" key="2">
    <source>
        <dbReference type="Proteomes" id="UP000597761"/>
    </source>
</evidence>
<dbReference type="EMBL" id="BMJI01000001">
    <property type="protein sequence ID" value="GGC80152.1"/>
    <property type="molecule type" value="Genomic_DNA"/>
</dbReference>
<reference evidence="2" key="1">
    <citation type="journal article" date="2019" name="Int. J. Syst. Evol. Microbiol.">
        <title>The Global Catalogue of Microorganisms (GCM) 10K type strain sequencing project: providing services to taxonomists for standard genome sequencing and annotation.</title>
        <authorList>
            <consortium name="The Broad Institute Genomics Platform"/>
            <consortium name="The Broad Institute Genome Sequencing Center for Infectious Disease"/>
            <person name="Wu L."/>
            <person name="Ma J."/>
        </authorList>
    </citation>
    <scope>NUCLEOTIDE SEQUENCE [LARGE SCALE GENOMIC DNA]</scope>
    <source>
        <strain evidence="2">CGMCC 1.15480</strain>
    </source>
</reference>
<name>A0ABQ1NLL1_9MICC</name>
<gene>
    <name evidence="1" type="ORF">GCM10011512_03560</name>
</gene>
<proteinExistence type="predicted"/>
<organism evidence="1 2">
    <name type="scientific">Tersicoccus solisilvae</name>
    <dbReference type="NCBI Taxonomy" id="1882339"/>
    <lineage>
        <taxon>Bacteria</taxon>
        <taxon>Bacillati</taxon>
        <taxon>Actinomycetota</taxon>
        <taxon>Actinomycetes</taxon>
        <taxon>Micrococcales</taxon>
        <taxon>Micrococcaceae</taxon>
        <taxon>Tersicoccus</taxon>
    </lineage>
</organism>
<protein>
    <submittedName>
        <fullName evidence="1">Uncharacterized protein</fullName>
    </submittedName>
</protein>
<keyword evidence="2" id="KW-1185">Reference proteome</keyword>
<comment type="caution">
    <text evidence="1">The sequence shown here is derived from an EMBL/GenBank/DDBJ whole genome shotgun (WGS) entry which is preliminary data.</text>
</comment>
<dbReference type="Proteomes" id="UP000597761">
    <property type="component" value="Unassembled WGS sequence"/>
</dbReference>
<accession>A0ABQ1NLL1</accession>
<evidence type="ECO:0000313" key="1">
    <source>
        <dbReference type="EMBL" id="GGC80152.1"/>
    </source>
</evidence>